<dbReference type="PANTHER" id="PTHR46564">
    <property type="entry name" value="TRANSPOSASE"/>
    <property type="match status" value="1"/>
</dbReference>
<dbReference type="Gene3D" id="3.30.420.10">
    <property type="entry name" value="Ribonuclease H-like superfamily/Ribonuclease H"/>
    <property type="match status" value="1"/>
</dbReference>
<name>A0A2S6NIN1_RHOGL</name>
<keyword evidence="3" id="KW-1185">Reference proteome</keyword>
<dbReference type="InterPro" id="IPR038717">
    <property type="entry name" value="Tc1-like_DDE_dom"/>
</dbReference>
<evidence type="ECO:0000313" key="3">
    <source>
        <dbReference type="Proteomes" id="UP000239724"/>
    </source>
</evidence>
<comment type="caution">
    <text evidence="2">The sequence shown here is derived from an EMBL/GenBank/DDBJ whole genome shotgun (WGS) entry which is preliminary data.</text>
</comment>
<sequence>MDGIAPERLVFIDESAVLTSMARRYGRSPRGERAFAKLPFGHWKRLSVLSAIGIEGILATMSIEAATDADTFAAYLEQVLLPVLRERKPDAVLVMDNLRPHKTPEVQAVLDGSGFPYRYLPSYSPDLSPIEPGWAKVKSYLRRVAARIVETLQQALAPALDTITAQDAAAFFRHCGYACPN</sequence>
<evidence type="ECO:0000259" key="1">
    <source>
        <dbReference type="Pfam" id="PF13358"/>
    </source>
</evidence>
<evidence type="ECO:0000313" key="2">
    <source>
        <dbReference type="EMBL" id="PPQ34520.1"/>
    </source>
</evidence>
<feature type="domain" description="Tc1-like transposase DDE" evidence="1">
    <location>
        <begin position="8"/>
        <end position="150"/>
    </location>
</feature>
<reference evidence="2 3" key="1">
    <citation type="journal article" date="2018" name="Arch. Microbiol.">
        <title>New insights into the metabolic potential of the phototrophic purple bacterium Rhodopila globiformis DSM 161(T) from its draft genome sequence and evidence for a vanadium-dependent nitrogenase.</title>
        <authorList>
            <person name="Imhoff J.F."/>
            <person name="Rahn T."/>
            <person name="Kunzel S."/>
            <person name="Neulinger S.C."/>
        </authorList>
    </citation>
    <scope>NUCLEOTIDE SEQUENCE [LARGE SCALE GENOMIC DNA]</scope>
    <source>
        <strain evidence="2 3">DSM 161</strain>
    </source>
</reference>
<proteinExistence type="predicted"/>
<protein>
    <submittedName>
        <fullName evidence="2">Transposase</fullName>
    </submittedName>
</protein>
<dbReference type="InterPro" id="IPR047655">
    <property type="entry name" value="Transpos_IS630-like"/>
</dbReference>
<dbReference type="NCBIfam" id="NF033545">
    <property type="entry name" value="transpos_IS630"/>
    <property type="match status" value="1"/>
</dbReference>
<gene>
    <name evidence="2" type="ORF">CCS01_10465</name>
</gene>
<dbReference type="AlphaFoldDB" id="A0A2S6NIN1"/>
<dbReference type="InterPro" id="IPR036397">
    <property type="entry name" value="RNaseH_sf"/>
</dbReference>
<dbReference type="GO" id="GO:0003676">
    <property type="term" value="F:nucleic acid binding"/>
    <property type="evidence" value="ECO:0007669"/>
    <property type="project" value="InterPro"/>
</dbReference>
<dbReference type="Pfam" id="PF13358">
    <property type="entry name" value="DDE_3"/>
    <property type="match status" value="1"/>
</dbReference>
<accession>A0A2S6NIN1</accession>
<organism evidence="2 3">
    <name type="scientific">Rhodopila globiformis</name>
    <name type="common">Rhodopseudomonas globiformis</name>
    <dbReference type="NCBI Taxonomy" id="1071"/>
    <lineage>
        <taxon>Bacteria</taxon>
        <taxon>Pseudomonadati</taxon>
        <taxon>Pseudomonadota</taxon>
        <taxon>Alphaproteobacteria</taxon>
        <taxon>Acetobacterales</taxon>
        <taxon>Acetobacteraceae</taxon>
        <taxon>Rhodopila</taxon>
    </lineage>
</organism>
<dbReference type="EMBL" id="NHRY01000106">
    <property type="protein sequence ID" value="PPQ34520.1"/>
    <property type="molecule type" value="Genomic_DNA"/>
</dbReference>
<dbReference type="Proteomes" id="UP000239724">
    <property type="component" value="Unassembled WGS sequence"/>
</dbReference>
<dbReference type="PANTHER" id="PTHR46564:SF1">
    <property type="entry name" value="TRANSPOSASE"/>
    <property type="match status" value="1"/>
</dbReference>